<name>A0AAV3AWS0_PYXAD</name>
<feature type="region of interest" description="Disordered" evidence="2">
    <location>
        <begin position="65"/>
        <end position="94"/>
    </location>
</feature>
<comment type="caution">
    <text evidence="3">The sequence shown here is derived from an EMBL/GenBank/DDBJ whole genome shotgun (WGS) entry which is preliminary data.</text>
</comment>
<evidence type="ECO:0000313" key="3">
    <source>
        <dbReference type="EMBL" id="DBA30954.1"/>
    </source>
</evidence>
<dbReference type="Pfam" id="PF03999">
    <property type="entry name" value="MAP65_ASE1"/>
    <property type="match status" value="1"/>
</dbReference>
<gene>
    <name evidence="3" type="ORF">GDO54_006875</name>
</gene>
<feature type="compositionally biased region" description="Basic and acidic residues" evidence="2">
    <location>
        <begin position="75"/>
        <end position="94"/>
    </location>
</feature>
<evidence type="ECO:0000313" key="4">
    <source>
        <dbReference type="Proteomes" id="UP001181693"/>
    </source>
</evidence>
<evidence type="ECO:0000256" key="1">
    <source>
        <dbReference type="SAM" id="Coils"/>
    </source>
</evidence>
<feature type="coiled-coil region" evidence="1">
    <location>
        <begin position="678"/>
        <end position="706"/>
    </location>
</feature>
<accession>A0AAV3AWS0</accession>
<organism evidence="3 4">
    <name type="scientific">Pyxicephalus adspersus</name>
    <name type="common">African bullfrog</name>
    <dbReference type="NCBI Taxonomy" id="30357"/>
    <lineage>
        <taxon>Eukaryota</taxon>
        <taxon>Metazoa</taxon>
        <taxon>Chordata</taxon>
        <taxon>Craniata</taxon>
        <taxon>Vertebrata</taxon>
        <taxon>Euteleostomi</taxon>
        <taxon>Amphibia</taxon>
        <taxon>Batrachia</taxon>
        <taxon>Anura</taxon>
        <taxon>Neobatrachia</taxon>
        <taxon>Ranoidea</taxon>
        <taxon>Pyxicephalidae</taxon>
        <taxon>Pyxicephalinae</taxon>
        <taxon>Pyxicephalus</taxon>
    </lineage>
</organism>
<reference evidence="3" key="1">
    <citation type="thesis" date="2020" institute="ProQuest LLC" country="789 East Eisenhower Parkway, Ann Arbor, MI, USA">
        <title>Comparative Genomics and Chromosome Evolution.</title>
        <authorList>
            <person name="Mudd A.B."/>
        </authorList>
    </citation>
    <scope>NUCLEOTIDE SEQUENCE</scope>
    <source>
        <strain evidence="3">1538</strain>
        <tissue evidence="3">Blood</tissue>
    </source>
</reference>
<dbReference type="AlphaFoldDB" id="A0AAV3AWS0"/>
<keyword evidence="1" id="KW-0175">Coiled coil</keyword>
<proteinExistence type="predicted"/>
<dbReference type="InterPro" id="IPR037383">
    <property type="entry name" value="CCDC87"/>
</dbReference>
<protein>
    <recommendedName>
        <fullName evidence="5">Coiled-coil domain-containing protein 87</fullName>
    </recommendedName>
</protein>
<evidence type="ECO:0000256" key="2">
    <source>
        <dbReference type="SAM" id="MobiDB-lite"/>
    </source>
</evidence>
<keyword evidence="4" id="KW-1185">Reference proteome</keyword>
<evidence type="ECO:0008006" key="5">
    <source>
        <dbReference type="Google" id="ProtNLM"/>
    </source>
</evidence>
<sequence>MPVPGLSIGCAGSPDLLLENMVNDTGDLTSFQMNRKHTSSSTEEKLDVQRLHQLYNDILKPLTLFPNQTPRTRHERKDVIEPQKHKRDNTIKENVKESNCKDEVYASPAAPFMEDMRTVSSDVLCDMVKRRLHKIMPFTSGSTYVRIAFEEIILSEVKVACDGIPDVLCTTLLNSREKKRLHRRLLGHILIVSEQLFQHYLHKMDWSKSHSLFSEEANLTRCKAQLSIDCSKFFNVFSAQHYLIAEIKDFKGNEPDEVNMEFPAQFYQLTDKNTALYKKPKRTFTMGYFIRLGKPDIAVHKVQKETDLMQIKNIQGLDLTKVHKLFPRHEDYSTFTKNVKCEAVTTPCSFKHEEEQDTEDENGYAKFTLFKKSVSCPNLGIGDLLADELRITFKPFSSECPEIFNILQREAEGNPVSDDLRRLNQDSELQSSECIGKQYSDEEIPPLLSAIGPGYRNGSKRQKMEAMLQSLNRKSEQLKEEQKTQTSFHPQAFTIDIQIPNRPLVRRADIQASDRVFTHLTEIHKYPPIYNDFASEIESATVKKLDRNLYVGQELEEVYTELVKNLSTNHLRFDQDLEFEPFATKLDFSVCTASSTLTKKTNQRVINKELDSLAAIDEYESVIQQMPTGKEAARIHNSWLVWWKSVVNTDDYMKYVSTQDLDYLKVIYHLYNSDSEDEEEARVALMRKQEEKKRQRERKIANLRAEKQSYSPGMWNVNSVMLGGLGSDPPVEDADLEIKESLNNSSQGDTSASHVDLQKKINVIWNALHVPESQRLDMAIKYSSNEYRDRLPKAIQVWEKAVILIQKREKMLAELEMFEREASDPNRFFHKGYNGTSVARMEESKQRKKLYKQMTGIEHSLVKILQLIKKIFNDTVSYKGRPYAEKMKWDKTEMLYWLQQERRKSLMEMDTKKENMLVKLDPLN</sequence>
<dbReference type="PANTHER" id="PTHR16078:SF1">
    <property type="entry name" value="COILED-COIL DOMAIN-CONTAINING PROTEIN 87"/>
    <property type="match status" value="1"/>
</dbReference>
<dbReference type="EMBL" id="DYDO01000002">
    <property type="protein sequence ID" value="DBA30954.1"/>
    <property type="molecule type" value="Genomic_DNA"/>
</dbReference>
<dbReference type="Gene3D" id="1.20.58.1520">
    <property type="match status" value="1"/>
</dbReference>
<dbReference type="PANTHER" id="PTHR16078">
    <property type="entry name" value="COILED-COIL DOMAIN-CONTAINING PROTEIN 87"/>
    <property type="match status" value="1"/>
</dbReference>
<dbReference type="Proteomes" id="UP001181693">
    <property type="component" value="Unassembled WGS sequence"/>
</dbReference>